<dbReference type="PANTHER" id="PTHR37984">
    <property type="entry name" value="PROTEIN CBG26694"/>
    <property type="match status" value="1"/>
</dbReference>
<protein>
    <recommendedName>
        <fullName evidence="1">Integrase zinc-binding domain-containing protein</fullName>
    </recommendedName>
</protein>
<keyword evidence="3" id="KW-1185">Reference proteome</keyword>
<evidence type="ECO:0000259" key="1">
    <source>
        <dbReference type="Pfam" id="PF17921"/>
    </source>
</evidence>
<reference evidence="2" key="1">
    <citation type="journal article" date="2023" name="G3 (Bethesda)">
        <title>A reference genome for the long-term kleptoplast-retaining sea slug Elysia crispata morphotype clarki.</title>
        <authorList>
            <person name="Eastman K.E."/>
            <person name="Pendleton A.L."/>
            <person name="Shaikh M.A."/>
            <person name="Suttiyut T."/>
            <person name="Ogas R."/>
            <person name="Tomko P."/>
            <person name="Gavelis G."/>
            <person name="Widhalm J.R."/>
            <person name="Wisecaver J.H."/>
        </authorList>
    </citation>
    <scope>NUCLEOTIDE SEQUENCE</scope>
    <source>
        <strain evidence="2">ECLA1</strain>
    </source>
</reference>
<feature type="domain" description="Integrase zinc-binding" evidence="1">
    <location>
        <begin position="33"/>
        <end position="86"/>
    </location>
</feature>
<evidence type="ECO:0000313" key="3">
    <source>
        <dbReference type="Proteomes" id="UP001283361"/>
    </source>
</evidence>
<gene>
    <name evidence="2" type="ORF">RRG08_054612</name>
</gene>
<dbReference type="InterPro" id="IPR041588">
    <property type="entry name" value="Integrase_H2C2"/>
</dbReference>
<proteinExistence type="predicted"/>
<dbReference type="AlphaFoldDB" id="A0AAE1B1G5"/>
<dbReference type="Proteomes" id="UP001283361">
    <property type="component" value="Unassembled WGS sequence"/>
</dbReference>
<dbReference type="Gene3D" id="1.10.340.70">
    <property type="match status" value="1"/>
</dbReference>
<sequence>MPRPPFRATTYHRYAASLFGIDGVILMGHKIVIPAAFQQSILNALHAVHQGLGAMCARAADSVFWPNITTDIARTRNQCAQCNRSSKVKRHTNTNQCHPS</sequence>
<accession>A0AAE1B1G5</accession>
<evidence type="ECO:0000313" key="2">
    <source>
        <dbReference type="EMBL" id="KAK3797584.1"/>
    </source>
</evidence>
<name>A0AAE1B1G5_9GAST</name>
<dbReference type="PANTHER" id="PTHR37984:SF7">
    <property type="entry name" value="INTEGRASE CATALYTIC DOMAIN-CONTAINING PROTEIN"/>
    <property type="match status" value="1"/>
</dbReference>
<dbReference type="Pfam" id="PF17921">
    <property type="entry name" value="Integrase_H2C2"/>
    <property type="match status" value="1"/>
</dbReference>
<dbReference type="InterPro" id="IPR050951">
    <property type="entry name" value="Retrovirus_Pol_polyprotein"/>
</dbReference>
<organism evidence="2 3">
    <name type="scientific">Elysia crispata</name>
    <name type="common">lettuce slug</name>
    <dbReference type="NCBI Taxonomy" id="231223"/>
    <lineage>
        <taxon>Eukaryota</taxon>
        <taxon>Metazoa</taxon>
        <taxon>Spiralia</taxon>
        <taxon>Lophotrochozoa</taxon>
        <taxon>Mollusca</taxon>
        <taxon>Gastropoda</taxon>
        <taxon>Heterobranchia</taxon>
        <taxon>Euthyneura</taxon>
        <taxon>Panpulmonata</taxon>
        <taxon>Sacoglossa</taxon>
        <taxon>Placobranchoidea</taxon>
        <taxon>Plakobranchidae</taxon>
        <taxon>Elysia</taxon>
    </lineage>
</organism>
<comment type="caution">
    <text evidence="2">The sequence shown here is derived from an EMBL/GenBank/DDBJ whole genome shotgun (WGS) entry which is preliminary data.</text>
</comment>
<dbReference type="EMBL" id="JAWDGP010000750">
    <property type="protein sequence ID" value="KAK3797584.1"/>
    <property type="molecule type" value="Genomic_DNA"/>
</dbReference>